<dbReference type="PROSITE" id="PS01124">
    <property type="entry name" value="HTH_ARAC_FAMILY_2"/>
    <property type="match status" value="1"/>
</dbReference>
<dbReference type="PANTHER" id="PTHR43280:SF2">
    <property type="entry name" value="HTH-TYPE TRANSCRIPTIONAL REGULATOR EXSA"/>
    <property type="match status" value="1"/>
</dbReference>
<dbReference type="STRING" id="545695.TREAZ_1552"/>
<dbReference type="HOGENOM" id="CLU_036605_1_1_12"/>
<evidence type="ECO:0000256" key="3">
    <source>
        <dbReference type="ARBA" id="ARBA00023163"/>
    </source>
</evidence>
<name>F5YE03_LEAAZ</name>
<evidence type="ECO:0000256" key="1">
    <source>
        <dbReference type="ARBA" id="ARBA00023015"/>
    </source>
</evidence>
<keyword evidence="2" id="KW-0238">DNA-binding</keyword>
<dbReference type="RefSeq" id="WP_015710465.1">
    <property type="nucleotide sequence ID" value="NC_015577.1"/>
</dbReference>
<dbReference type="OrthoDB" id="9794330at2"/>
<dbReference type="InterPro" id="IPR009057">
    <property type="entry name" value="Homeodomain-like_sf"/>
</dbReference>
<keyword evidence="6" id="KW-1185">Reference proteome</keyword>
<dbReference type="Proteomes" id="UP000009222">
    <property type="component" value="Chromosome"/>
</dbReference>
<dbReference type="SUPFAM" id="SSF46689">
    <property type="entry name" value="Homeodomain-like"/>
    <property type="match status" value="2"/>
</dbReference>
<dbReference type="SMART" id="SM00342">
    <property type="entry name" value="HTH_ARAC"/>
    <property type="match status" value="1"/>
</dbReference>
<dbReference type="eggNOG" id="COG2207">
    <property type="taxonomic scope" value="Bacteria"/>
</dbReference>
<dbReference type="GO" id="GO:0043565">
    <property type="term" value="F:sequence-specific DNA binding"/>
    <property type="evidence" value="ECO:0007669"/>
    <property type="project" value="InterPro"/>
</dbReference>
<feature type="domain" description="HTH araC/xylS-type" evidence="4">
    <location>
        <begin position="264"/>
        <end position="362"/>
    </location>
</feature>
<dbReference type="Gene3D" id="1.10.10.60">
    <property type="entry name" value="Homeodomain-like"/>
    <property type="match status" value="2"/>
</dbReference>
<dbReference type="InParanoid" id="F5YE03"/>
<dbReference type="KEGG" id="taz:TREAZ_1552"/>
<dbReference type="InterPro" id="IPR018060">
    <property type="entry name" value="HTH_AraC"/>
</dbReference>
<evidence type="ECO:0000313" key="6">
    <source>
        <dbReference type="Proteomes" id="UP000009222"/>
    </source>
</evidence>
<dbReference type="Pfam" id="PF10114">
    <property type="entry name" value="PocR"/>
    <property type="match status" value="1"/>
</dbReference>
<dbReference type="AlphaFoldDB" id="F5YE03"/>
<keyword evidence="3" id="KW-0804">Transcription</keyword>
<evidence type="ECO:0000256" key="2">
    <source>
        <dbReference type="ARBA" id="ARBA00023125"/>
    </source>
</evidence>
<accession>F5YE03</accession>
<dbReference type="EMBL" id="CP001841">
    <property type="protein sequence ID" value="AEF82055.1"/>
    <property type="molecule type" value="Genomic_DNA"/>
</dbReference>
<gene>
    <name evidence="5" type="ordered locus">TREAZ_1552</name>
</gene>
<dbReference type="PANTHER" id="PTHR43280">
    <property type="entry name" value="ARAC-FAMILY TRANSCRIPTIONAL REGULATOR"/>
    <property type="match status" value="1"/>
</dbReference>
<reference evidence="6" key="1">
    <citation type="submission" date="2009-12" db="EMBL/GenBank/DDBJ databases">
        <title>Complete sequence of Treponema azotonutricium strain ZAS-9.</title>
        <authorList>
            <person name="Tetu S.G."/>
            <person name="Matson E."/>
            <person name="Ren Q."/>
            <person name="Seshadri R."/>
            <person name="Elbourne L."/>
            <person name="Hassan K.A."/>
            <person name="Durkin A."/>
            <person name="Radune D."/>
            <person name="Mohamoud Y."/>
            <person name="Shay R."/>
            <person name="Jin S."/>
            <person name="Zhang X."/>
            <person name="Lucey K."/>
            <person name="Ballor N.R."/>
            <person name="Ottesen E."/>
            <person name="Rosenthal R."/>
            <person name="Allen A."/>
            <person name="Leadbetter J.R."/>
            <person name="Paulsen I.T."/>
        </authorList>
    </citation>
    <scope>NUCLEOTIDE SEQUENCE [LARGE SCALE GENOMIC DNA]</scope>
    <source>
        <strain evidence="6">ATCC BAA-888 / DSM 13862 / ZAS-9</strain>
    </source>
</reference>
<dbReference type="InterPro" id="IPR018771">
    <property type="entry name" value="PocR_dom"/>
</dbReference>
<reference evidence="5 6" key="2">
    <citation type="journal article" date="2011" name="ISME J.">
        <title>RNA-seq reveals cooperative metabolic interactions between two termite-gut spirochete species in co-culture.</title>
        <authorList>
            <person name="Rosenthal A.Z."/>
            <person name="Matson E.G."/>
            <person name="Eldar A."/>
            <person name="Leadbetter J.R."/>
        </authorList>
    </citation>
    <scope>NUCLEOTIDE SEQUENCE [LARGE SCALE GENOMIC DNA]</scope>
    <source>
        <strain evidence="6">ATCC BAA-888 / DSM 13862 / ZAS-9</strain>
    </source>
</reference>
<dbReference type="GO" id="GO:0003700">
    <property type="term" value="F:DNA-binding transcription factor activity"/>
    <property type="evidence" value="ECO:0007669"/>
    <property type="project" value="InterPro"/>
</dbReference>
<evidence type="ECO:0000313" key="5">
    <source>
        <dbReference type="EMBL" id="AEF82055.1"/>
    </source>
</evidence>
<sequence length="369" mass="41540">MEKEGRDIISRRDIKPLLIKAQKTAEFYAKASGCTAAVVDSSGHALSHPEYFNTEIHRKALERSHCAGSSYVYACEKGFVYWTSPIYTAGRYAGAIIAGHVRGKNPDEVKSLARILLLAAERISDPSRDSMTAIDRLAKKKHPEAILHGYSLDRERLLLAALRRGDNEKSRKMLNSLLGSIHASQAVNIEQLRFRAMELVILLSRETAEPYDTMVALEMNNRYLKRLQESETPEDLKENLHLITEDLSAKIFSFQGIRHASALRRAERFIWENYTRKISLKEIADASGLSAPYFSTIFKDEMGENLSVYLNRLRVEKAAVMLTETGLSLRNISGACGFEDQSWFSKIFKIYAGMSPGKYRKNGGGHILS</sequence>
<organism evidence="5 6">
    <name type="scientific">Leadbettera azotonutricia (strain ATCC BAA-888 / DSM 13862 / ZAS-9)</name>
    <name type="common">Treponema azotonutricium</name>
    <dbReference type="NCBI Taxonomy" id="545695"/>
    <lineage>
        <taxon>Bacteria</taxon>
        <taxon>Pseudomonadati</taxon>
        <taxon>Spirochaetota</taxon>
        <taxon>Spirochaetia</taxon>
        <taxon>Spirochaetales</taxon>
        <taxon>Breznakiellaceae</taxon>
        <taxon>Leadbettera</taxon>
    </lineage>
</organism>
<dbReference type="Pfam" id="PF12833">
    <property type="entry name" value="HTH_18"/>
    <property type="match status" value="1"/>
</dbReference>
<proteinExistence type="predicted"/>
<evidence type="ECO:0000259" key="4">
    <source>
        <dbReference type="PROSITE" id="PS01124"/>
    </source>
</evidence>
<protein>
    <submittedName>
        <fullName evidence="5">Putative transcriptional regulator</fullName>
    </submittedName>
</protein>
<keyword evidence="1" id="KW-0805">Transcription regulation</keyword>